<evidence type="ECO:0000256" key="2">
    <source>
        <dbReference type="ARBA" id="ARBA00007193"/>
    </source>
</evidence>
<dbReference type="OMA" id="NLSFHCY"/>
<evidence type="ECO:0000256" key="7">
    <source>
        <dbReference type="ARBA" id="ARBA00023053"/>
    </source>
</evidence>
<gene>
    <name evidence="14" type="primary">CSON015353</name>
</gene>
<dbReference type="GO" id="GO:0015280">
    <property type="term" value="F:ligand-gated sodium channel activity"/>
    <property type="evidence" value="ECO:0007669"/>
    <property type="project" value="TreeGrafter"/>
</dbReference>
<comment type="similarity">
    <text evidence="2 12">Belongs to the amiloride-sensitive sodium channel (TC 1.A.6) family.</text>
</comment>
<evidence type="ECO:0000256" key="4">
    <source>
        <dbReference type="ARBA" id="ARBA00022461"/>
    </source>
</evidence>
<organism evidence="14">
    <name type="scientific">Culicoides sonorensis</name>
    <name type="common">Biting midge</name>
    <dbReference type="NCBI Taxonomy" id="179676"/>
    <lineage>
        <taxon>Eukaryota</taxon>
        <taxon>Metazoa</taxon>
        <taxon>Ecdysozoa</taxon>
        <taxon>Arthropoda</taxon>
        <taxon>Hexapoda</taxon>
        <taxon>Insecta</taxon>
        <taxon>Pterygota</taxon>
        <taxon>Neoptera</taxon>
        <taxon>Endopterygota</taxon>
        <taxon>Diptera</taxon>
        <taxon>Nematocera</taxon>
        <taxon>Chironomoidea</taxon>
        <taxon>Ceratopogonidae</taxon>
        <taxon>Ceratopogoninae</taxon>
        <taxon>Culicoides</taxon>
        <taxon>Monoculicoides</taxon>
    </lineage>
</organism>
<evidence type="ECO:0000256" key="11">
    <source>
        <dbReference type="ARBA" id="ARBA00023303"/>
    </source>
</evidence>
<keyword evidence="4 12" id="KW-0894">Sodium channel</keyword>
<keyword evidence="9 13" id="KW-0472">Membrane</keyword>
<evidence type="ECO:0000256" key="12">
    <source>
        <dbReference type="RuleBase" id="RU000679"/>
    </source>
</evidence>
<protein>
    <submittedName>
        <fullName evidence="14">CSON015353 protein</fullName>
    </submittedName>
</protein>
<dbReference type="PANTHER" id="PTHR11690:SF253">
    <property type="entry name" value="PICKPOCKET 18-RELATED"/>
    <property type="match status" value="1"/>
</dbReference>
<keyword evidence="8 12" id="KW-0406">Ion transport</keyword>
<evidence type="ECO:0000256" key="6">
    <source>
        <dbReference type="ARBA" id="ARBA00022989"/>
    </source>
</evidence>
<dbReference type="EMBL" id="UFQT01000961">
    <property type="protein sequence ID" value="SSX28212.1"/>
    <property type="molecule type" value="Genomic_DNA"/>
</dbReference>
<keyword evidence="5 12" id="KW-0812">Transmembrane</keyword>
<dbReference type="AlphaFoldDB" id="A0A336KSU2"/>
<dbReference type="PRINTS" id="PR01078">
    <property type="entry name" value="AMINACHANNEL"/>
</dbReference>
<keyword evidence="7" id="KW-0915">Sodium</keyword>
<dbReference type="InterPro" id="IPR001873">
    <property type="entry name" value="ENaC"/>
</dbReference>
<evidence type="ECO:0000313" key="14">
    <source>
        <dbReference type="EMBL" id="SSX07978.1"/>
    </source>
</evidence>
<evidence type="ECO:0000256" key="1">
    <source>
        <dbReference type="ARBA" id="ARBA00004141"/>
    </source>
</evidence>
<accession>A0A336KSU2</accession>
<evidence type="ECO:0000256" key="9">
    <source>
        <dbReference type="ARBA" id="ARBA00023136"/>
    </source>
</evidence>
<evidence type="ECO:0000313" key="15">
    <source>
        <dbReference type="EMBL" id="SSX28212.1"/>
    </source>
</evidence>
<feature type="transmembrane region" description="Helical" evidence="13">
    <location>
        <begin position="485"/>
        <end position="508"/>
    </location>
</feature>
<comment type="subcellular location">
    <subcellularLocation>
        <location evidence="1">Membrane</location>
        <topology evidence="1">Multi-pass membrane protein</topology>
    </subcellularLocation>
</comment>
<dbReference type="Gene3D" id="2.60.470.10">
    <property type="entry name" value="Acid-sensing ion channels like domains"/>
    <property type="match status" value="1"/>
</dbReference>
<dbReference type="EMBL" id="UFQS01000961">
    <property type="protein sequence ID" value="SSX07978.1"/>
    <property type="molecule type" value="Genomic_DNA"/>
</dbReference>
<evidence type="ECO:0000256" key="8">
    <source>
        <dbReference type="ARBA" id="ARBA00023065"/>
    </source>
</evidence>
<evidence type="ECO:0000256" key="13">
    <source>
        <dbReference type="SAM" id="Phobius"/>
    </source>
</evidence>
<proteinExistence type="inferred from homology"/>
<name>A0A336KSU2_CULSO</name>
<keyword evidence="3 12" id="KW-0813">Transport</keyword>
<evidence type="ECO:0000256" key="3">
    <source>
        <dbReference type="ARBA" id="ARBA00022448"/>
    </source>
</evidence>
<reference evidence="15" key="2">
    <citation type="submission" date="2018-07" db="EMBL/GenBank/DDBJ databases">
        <authorList>
            <person name="Quirk P.G."/>
            <person name="Krulwich T.A."/>
        </authorList>
    </citation>
    <scope>NUCLEOTIDE SEQUENCE</scope>
</reference>
<sequence>MFAFSDNNENEKSSEGKTFRGRLKIFLENITVHCYRNLVEEDRSPWERFLWFLVHVFAGACSITIILESWNGFNEAPLMTKLHNTLYPSSLIYFPGVSICNVNRISRRAAYRFAEELSRKSKDTSKSTDYYMKEILNLAALYTFEFDDENDMISFQRDLDDVYENQTFNIMNEIMIRLTPRCEDMMLRCFWQSKEYKCIDGKKFFERRRTQYGHCCVFNYVIRPNNMLDVPRNSTYTGPDMGLILLVLGQPNDYYYQQHSRVGFNVLIHNPYDYPDAPSGGVVQIPAMLGRETFIRVDANRIDADPFIVNYSPETRKCLFDADYHKMSTKFGGTYSRSQCMVYCRMKSVMALCDCVLFNMPIDIFFNDNGTSLQICNLNHVACLNKYKIKWLTVSTEILNVKGLEREREESLLCSECLPSCLDTKYVASSNSLPLSEINRKGSNIMETVKNKSQYALIRVFFGQPENWQYLQTVQLSWFEIISNFGGIFGILLGFSMLSATEIVYFIVREIFFWLQNKWQERKLDTEEGLVIQP</sequence>
<keyword evidence="11 12" id="KW-0407">Ion channel</keyword>
<evidence type="ECO:0000256" key="5">
    <source>
        <dbReference type="ARBA" id="ARBA00022692"/>
    </source>
</evidence>
<dbReference type="PANTHER" id="PTHR11690">
    <property type="entry name" value="AMILORIDE-SENSITIVE SODIUM CHANNEL-RELATED"/>
    <property type="match status" value="1"/>
</dbReference>
<reference evidence="14" key="1">
    <citation type="submission" date="2018-04" db="EMBL/GenBank/DDBJ databases">
        <authorList>
            <person name="Go L.Y."/>
            <person name="Mitchell J.A."/>
        </authorList>
    </citation>
    <scope>NUCLEOTIDE SEQUENCE</scope>
    <source>
        <tissue evidence="14">Whole organism</tissue>
    </source>
</reference>
<keyword evidence="6 13" id="KW-1133">Transmembrane helix</keyword>
<dbReference type="Pfam" id="PF00858">
    <property type="entry name" value="ASC"/>
    <property type="match status" value="1"/>
</dbReference>
<dbReference type="GO" id="GO:0005886">
    <property type="term" value="C:plasma membrane"/>
    <property type="evidence" value="ECO:0007669"/>
    <property type="project" value="TreeGrafter"/>
</dbReference>
<dbReference type="VEuPathDB" id="VectorBase:CSON015353"/>
<evidence type="ECO:0000256" key="10">
    <source>
        <dbReference type="ARBA" id="ARBA00023201"/>
    </source>
</evidence>
<dbReference type="Gene3D" id="1.10.287.770">
    <property type="entry name" value="YojJ-like"/>
    <property type="match status" value="1"/>
</dbReference>
<keyword evidence="10 12" id="KW-0739">Sodium transport</keyword>